<dbReference type="Gene3D" id="3.40.47.10">
    <property type="match status" value="1"/>
</dbReference>
<dbReference type="EMBL" id="CP154795">
    <property type="protein sequence ID" value="XAN06059.1"/>
    <property type="molecule type" value="Genomic_DNA"/>
</dbReference>
<gene>
    <name evidence="2" type="ORF">AADG42_01625</name>
</gene>
<name>A0ABZ3FJ73_9ACTN</name>
<dbReference type="RefSeq" id="WP_425307497.1">
    <property type="nucleotide sequence ID" value="NZ_CP154795.1"/>
</dbReference>
<keyword evidence="3" id="KW-1185">Reference proteome</keyword>
<sequence length="398" mass="41122">MTSTAIPSSSAVVGAYEHPTRKAIGISLGQIHAESVAGALADAGLGIDDIDGFCCATGDSPGSILNLADYLGLRNLRWIDGTDTGGSSYLLHVGHAVQAIESGQASVVLISMAGRPKAAALEAGTVASGLAPRVLHPEQPDAGFEGLYGATTVTAYAMCAARHMHDFGTTSEQLAWVKVAASEHAQWNEHAVLRTPVTVRDVVSSPMIADPLHRLDCCLVTDGGGALILAREDIARRLNRPVVKVRGHGAAVSVQGGSGVDLTSTAAVHSGKAAFGMAGVEPGDMRYASIYDSFTITVVMQLEDLGFCEKGAGGRFVADGNLISGVGQLPWNTDGGGLCNNHPGNRGGMTKLLEAVRQARCEAHPKVQVADPSLVLAHGTGMLLGVRHVSGTVVLERV</sequence>
<dbReference type="InterPro" id="IPR055140">
    <property type="entry name" value="Thiolase_C_2"/>
</dbReference>
<dbReference type="Proteomes" id="UP001442841">
    <property type="component" value="Chromosome"/>
</dbReference>
<reference evidence="2 3" key="1">
    <citation type="submission" date="2024-04" db="EMBL/GenBank/DDBJ databases">
        <title>Isolation of an actinomycete strain from pig manure.</title>
        <authorList>
            <person name="Gong T."/>
            <person name="Yu Z."/>
            <person name="An M."/>
            <person name="Wei C."/>
            <person name="Yang W."/>
            <person name="Liu L."/>
        </authorList>
    </citation>
    <scope>NUCLEOTIDE SEQUENCE [LARGE SCALE GENOMIC DNA]</scope>
    <source>
        <strain evidence="2 3">ZF39</strain>
    </source>
</reference>
<protein>
    <submittedName>
        <fullName evidence="2">Thiolase domain-containing protein</fullName>
    </submittedName>
</protein>
<organism evidence="2 3">
    <name type="scientific">Ammonicoccus fulvus</name>
    <dbReference type="NCBI Taxonomy" id="3138240"/>
    <lineage>
        <taxon>Bacteria</taxon>
        <taxon>Bacillati</taxon>
        <taxon>Actinomycetota</taxon>
        <taxon>Actinomycetes</taxon>
        <taxon>Propionibacteriales</taxon>
        <taxon>Propionibacteriaceae</taxon>
        <taxon>Ammonicoccus</taxon>
    </lineage>
</organism>
<dbReference type="SUPFAM" id="SSF53901">
    <property type="entry name" value="Thiolase-like"/>
    <property type="match status" value="2"/>
</dbReference>
<proteinExistence type="predicted"/>
<evidence type="ECO:0000313" key="3">
    <source>
        <dbReference type="Proteomes" id="UP001442841"/>
    </source>
</evidence>
<dbReference type="CDD" id="cd00829">
    <property type="entry name" value="SCP-x_thiolase"/>
    <property type="match status" value="1"/>
</dbReference>
<dbReference type="NCBIfam" id="NF006010">
    <property type="entry name" value="PRK08142.1"/>
    <property type="match status" value="1"/>
</dbReference>
<accession>A0ABZ3FJ73</accession>
<evidence type="ECO:0000259" key="1">
    <source>
        <dbReference type="Pfam" id="PF22691"/>
    </source>
</evidence>
<dbReference type="PANTHER" id="PTHR42870">
    <property type="entry name" value="ACETYL-COA C-ACETYLTRANSFERASE"/>
    <property type="match status" value="1"/>
</dbReference>
<dbReference type="Pfam" id="PF22691">
    <property type="entry name" value="Thiolase_C_1"/>
    <property type="match status" value="1"/>
</dbReference>
<dbReference type="PANTHER" id="PTHR42870:SF1">
    <property type="entry name" value="NON-SPECIFIC LIPID-TRANSFER PROTEIN-LIKE 2"/>
    <property type="match status" value="1"/>
</dbReference>
<evidence type="ECO:0000313" key="2">
    <source>
        <dbReference type="EMBL" id="XAN06059.1"/>
    </source>
</evidence>
<feature type="domain" description="Thiolase C-terminal" evidence="1">
    <location>
        <begin position="261"/>
        <end position="387"/>
    </location>
</feature>
<dbReference type="InterPro" id="IPR016039">
    <property type="entry name" value="Thiolase-like"/>
</dbReference>